<evidence type="ECO:0000256" key="1">
    <source>
        <dbReference type="PROSITE-ProRule" id="PRU00047"/>
    </source>
</evidence>
<feature type="compositionally biased region" description="Polar residues" evidence="2">
    <location>
        <begin position="124"/>
        <end position="138"/>
    </location>
</feature>
<sequence length="237" mass="25531">MDPNDLNTAQLREVLKKANLSASGSKAELVAKVAQVFPNGVIFNNMAQGEERTESAIVEPSRQASSVNIAGGEPSINNAVLGSNTIEQASTSQDLNRELDLIRQETFEAFEGISLWRSIPLKSTQKYGRGSSGPSERASSGAKPPESDRCFNCNEVGHFMSACRKPKRARGSCFTCGTMGYTEHTSQNCPKATNSGAAQLEETALVEKPEPTSTSAGIYPGNRRSVPEDSRRMRADN</sequence>
<dbReference type="InterPro" id="IPR036361">
    <property type="entry name" value="SAP_dom_sf"/>
</dbReference>
<accession>A0AAD9VLX1</accession>
<dbReference type="SUPFAM" id="SSF68906">
    <property type="entry name" value="SAP domain"/>
    <property type="match status" value="1"/>
</dbReference>
<feature type="domain" description="SAP" evidence="4">
    <location>
        <begin position="3"/>
        <end position="37"/>
    </location>
</feature>
<dbReference type="EMBL" id="JAIFRP010000221">
    <property type="protein sequence ID" value="KAK2578600.1"/>
    <property type="molecule type" value="Genomic_DNA"/>
</dbReference>
<evidence type="ECO:0000259" key="3">
    <source>
        <dbReference type="PROSITE" id="PS50158"/>
    </source>
</evidence>
<dbReference type="SUPFAM" id="SSF57756">
    <property type="entry name" value="Retrovirus zinc finger-like domains"/>
    <property type="match status" value="1"/>
</dbReference>
<keyword evidence="1" id="KW-0863">Zinc-finger</keyword>
<dbReference type="Proteomes" id="UP001258017">
    <property type="component" value="Unassembled WGS sequence"/>
</dbReference>
<dbReference type="InterPro" id="IPR051714">
    <property type="entry name" value="Znf_CCHC_NABP"/>
</dbReference>
<reference evidence="5" key="1">
    <citation type="submission" date="2021-08" db="EMBL/GenBank/DDBJ databases">
        <authorList>
            <person name="Misof B."/>
            <person name="Oliver O."/>
            <person name="Podsiadlowski L."/>
            <person name="Donath A."/>
            <person name="Peters R."/>
            <person name="Mayer C."/>
            <person name="Rust J."/>
            <person name="Gunkel S."/>
            <person name="Lesny P."/>
            <person name="Martin S."/>
            <person name="Oeyen J.P."/>
            <person name="Petersen M."/>
            <person name="Panagiotis P."/>
            <person name="Wilbrandt J."/>
            <person name="Tanja T."/>
        </authorList>
    </citation>
    <scope>NUCLEOTIDE SEQUENCE</scope>
    <source>
        <strain evidence="5">GBR_01_08_01A</strain>
        <tissue evidence="5">Thorax + abdomen</tissue>
    </source>
</reference>
<dbReference type="InterPro" id="IPR001878">
    <property type="entry name" value="Znf_CCHC"/>
</dbReference>
<evidence type="ECO:0000259" key="4">
    <source>
        <dbReference type="PROSITE" id="PS50800"/>
    </source>
</evidence>
<dbReference type="Gene3D" id="4.10.60.10">
    <property type="entry name" value="Zinc finger, CCHC-type"/>
    <property type="match status" value="1"/>
</dbReference>
<dbReference type="GO" id="GO:0003676">
    <property type="term" value="F:nucleic acid binding"/>
    <property type="evidence" value="ECO:0007669"/>
    <property type="project" value="InterPro"/>
</dbReference>
<dbReference type="InterPro" id="IPR036875">
    <property type="entry name" value="Znf_CCHC_sf"/>
</dbReference>
<dbReference type="PROSITE" id="PS50800">
    <property type="entry name" value="SAP"/>
    <property type="match status" value="1"/>
</dbReference>
<name>A0AAD9VLX1_9HYME</name>
<feature type="region of interest" description="Disordered" evidence="2">
    <location>
        <begin position="124"/>
        <end position="147"/>
    </location>
</feature>
<feature type="compositionally biased region" description="Basic and acidic residues" evidence="2">
    <location>
        <begin position="225"/>
        <end position="237"/>
    </location>
</feature>
<comment type="caution">
    <text evidence="5">The sequence shown here is derived from an EMBL/GenBank/DDBJ whole genome shotgun (WGS) entry which is preliminary data.</text>
</comment>
<dbReference type="InterPro" id="IPR003034">
    <property type="entry name" value="SAP_dom"/>
</dbReference>
<dbReference type="Gene3D" id="1.10.720.30">
    <property type="entry name" value="SAP domain"/>
    <property type="match status" value="1"/>
</dbReference>
<dbReference type="SMART" id="SM00343">
    <property type="entry name" value="ZnF_C2HC"/>
    <property type="match status" value="2"/>
</dbReference>
<organism evidence="5 6">
    <name type="scientific">Odynerus spinipes</name>
    <dbReference type="NCBI Taxonomy" id="1348599"/>
    <lineage>
        <taxon>Eukaryota</taxon>
        <taxon>Metazoa</taxon>
        <taxon>Ecdysozoa</taxon>
        <taxon>Arthropoda</taxon>
        <taxon>Hexapoda</taxon>
        <taxon>Insecta</taxon>
        <taxon>Pterygota</taxon>
        <taxon>Neoptera</taxon>
        <taxon>Endopterygota</taxon>
        <taxon>Hymenoptera</taxon>
        <taxon>Apocrita</taxon>
        <taxon>Aculeata</taxon>
        <taxon>Vespoidea</taxon>
        <taxon>Vespidae</taxon>
        <taxon>Eumeninae</taxon>
        <taxon>Odynerus</taxon>
    </lineage>
</organism>
<gene>
    <name evidence="5" type="ORF">KPH14_012219</name>
</gene>
<reference evidence="5" key="2">
    <citation type="journal article" date="2023" name="Commun. Biol.">
        <title>Intrasexual cuticular hydrocarbon dimorphism in a wasp sheds light on hydrocarbon biosynthesis genes in Hymenoptera.</title>
        <authorList>
            <person name="Moris V.C."/>
            <person name="Podsiadlowski L."/>
            <person name="Martin S."/>
            <person name="Oeyen J.P."/>
            <person name="Donath A."/>
            <person name="Petersen M."/>
            <person name="Wilbrandt J."/>
            <person name="Misof B."/>
            <person name="Liedtke D."/>
            <person name="Thamm M."/>
            <person name="Scheiner R."/>
            <person name="Schmitt T."/>
            <person name="Niehuis O."/>
        </authorList>
    </citation>
    <scope>NUCLEOTIDE SEQUENCE</scope>
    <source>
        <strain evidence="5">GBR_01_08_01A</strain>
    </source>
</reference>
<dbReference type="PANTHER" id="PTHR23002">
    <property type="entry name" value="ZINC FINGER CCHC DOMAIN CONTAINING PROTEIN"/>
    <property type="match status" value="1"/>
</dbReference>
<dbReference type="AlphaFoldDB" id="A0AAD9VLX1"/>
<dbReference type="Pfam" id="PF02037">
    <property type="entry name" value="SAP"/>
    <property type="match status" value="1"/>
</dbReference>
<dbReference type="GO" id="GO:0008270">
    <property type="term" value="F:zinc ion binding"/>
    <property type="evidence" value="ECO:0007669"/>
    <property type="project" value="UniProtKB-KW"/>
</dbReference>
<feature type="domain" description="CCHC-type" evidence="3">
    <location>
        <begin position="149"/>
        <end position="165"/>
    </location>
</feature>
<keyword evidence="1" id="KW-0479">Metal-binding</keyword>
<protein>
    <submittedName>
        <fullName evidence="5">Uncharacterized protein</fullName>
    </submittedName>
</protein>
<keyword evidence="1" id="KW-0862">Zinc</keyword>
<evidence type="ECO:0000313" key="6">
    <source>
        <dbReference type="Proteomes" id="UP001258017"/>
    </source>
</evidence>
<evidence type="ECO:0000313" key="5">
    <source>
        <dbReference type="EMBL" id="KAK2578600.1"/>
    </source>
</evidence>
<keyword evidence="6" id="KW-1185">Reference proteome</keyword>
<evidence type="ECO:0000256" key="2">
    <source>
        <dbReference type="SAM" id="MobiDB-lite"/>
    </source>
</evidence>
<feature type="region of interest" description="Disordered" evidence="2">
    <location>
        <begin position="204"/>
        <end position="237"/>
    </location>
</feature>
<proteinExistence type="predicted"/>
<dbReference type="Pfam" id="PF00098">
    <property type="entry name" value="zf-CCHC"/>
    <property type="match status" value="1"/>
</dbReference>
<dbReference type="PROSITE" id="PS50158">
    <property type="entry name" value="ZF_CCHC"/>
    <property type="match status" value="1"/>
</dbReference>